<comment type="catalytic activity">
    <reaction evidence="2">
        <text>IMP + diphosphate = hypoxanthine + 5-phospho-alpha-D-ribose 1-diphosphate</text>
        <dbReference type="Rhea" id="RHEA:17973"/>
        <dbReference type="ChEBI" id="CHEBI:17368"/>
        <dbReference type="ChEBI" id="CHEBI:33019"/>
        <dbReference type="ChEBI" id="CHEBI:58017"/>
        <dbReference type="ChEBI" id="CHEBI:58053"/>
        <dbReference type="EC" id="2.4.2.8"/>
    </reaction>
    <physiologicalReaction direction="right-to-left" evidence="2">
        <dbReference type="Rhea" id="RHEA:17975"/>
    </physiologicalReaction>
</comment>
<dbReference type="Pfam" id="PF00156">
    <property type="entry name" value="Pribosyltran"/>
    <property type="match status" value="1"/>
</dbReference>
<evidence type="ECO:0000259" key="3">
    <source>
        <dbReference type="Pfam" id="PF00156"/>
    </source>
</evidence>
<name>A0ABP7PV72_9GAMM</name>
<dbReference type="NCBIfam" id="NF006605">
    <property type="entry name" value="PRK09162.1"/>
    <property type="match status" value="1"/>
</dbReference>
<keyword evidence="4" id="KW-0328">Glycosyltransferase</keyword>
<dbReference type="InterPro" id="IPR029057">
    <property type="entry name" value="PRTase-like"/>
</dbReference>
<gene>
    <name evidence="4" type="ORF">GCM10022278_31250</name>
</gene>
<dbReference type="PANTHER" id="PTHR43340:SF1">
    <property type="entry name" value="HYPOXANTHINE PHOSPHORIBOSYLTRANSFERASE"/>
    <property type="match status" value="1"/>
</dbReference>
<dbReference type="Gene3D" id="3.40.50.2020">
    <property type="match status" value="1"/>
</dbReference>
<evidence type="ECO:0000256" key="2">
    <source>
        <dbReference type="ARBA" id="ARBA00049402"/>
    </source>
</evidence>
<evidence type="ECO:0000313" key="5">
    <source>
        <dbReference type="Proteomes" id="UP001501337"/>
    </source>
</evidence>
<proteinExistence type="predicted"/>
<keyword evidence="4" id="KW-0808">Transferase</keyword>
<dbReference type="SUPFAM" id="SSF53271">
    <property type="entry name" value="PRTase-like"/>
    <property type="match status" value="1"/>
</dbReference>
<dbReference type="InterPro" id="IPR000836">
    <property type="entry name" value="PRTase_dom"/>
</dbReference>
<keyword evidence="5" id="KW-1185">Reference proteome</keyword>
<dbReference type="PANTHER" id="PTHR43340">
    <property type="entry name" value="HYPOXANTHINE-GUANINE PHOSPHORIBOSYLTRANSFERASE"/>
    <property type="match status" value="1"/>
</dbReference>
<accession>A0ABP7PV72</accession>
<dbReference type="Proteomes" id="UP001501337">
    <property type="component" value="Unassembled WGS sequence"/>
</dbReference>
<protein>
    <submittedName>
        <fullName evidence="4">Hypoxanthine-guanine phosphoribosyltransferase</fullName>
    </submittedName>
</protein>
<sequence>MTDLEHFMAIRQRAECLFTFDETEQAIVRVAAEMTAELANSNPLLMTVMTGAVVFVGRLAAHLDFPLEISYLHATRYRNTTSGDTLQWKVPPQQDVKDRTVVVIDDILDEGHTLAEVERHLQELGAQAVYTAVLVDKTHDRKAFPGQRCDFTGLQVPDRYVFGSGMDYRGYWRNTGGIHAVHPDDL</sequence>
<comment type="caution">
    <text evidence="4">The sequence shown here is derived from an EMBL/GenBank/DDBJ whole genome shotgun (WGS) entry which is preliminary data.</text>
</comment>
<dbReference type="RefSeq" id="WP_344808057.1">
    <property type="nucleotide sequence ID" value="NZ_BAABBO010000014.1"/>
</dbReference>
<dbReference type="GO" id="GO:0016757">
    <property type="term" value="F:glycosyltransferase activity"/>
    <property type="evidence" value="ECO:0007669"/>
    <property type="project" value="UniProtKB-KW"/>
</dbReference>
<evidence type="ECO:0000313" key="4">
    <source>
        <dbReference type="EMBL" id="GAA3971601.1"/>
    </source>
</evidence>
<organism evidence="4 5">
    <name type="scientific">Allohahella marinimesophila</name>
    <dbReference type="NCBI Taxonomy" id="1054972"/>
    <lineage>
        <taxon>Bacteria</taxon>
        <taxon>Pseudomonadati</taxon>
        <taxon>Pseudomonadota</taxon>
        <taxon>Gammaproteobacteria</taxon>
        <taxon>Oceanospirillales</taxon>
        <taxon>Hahellaceae</taxon>
        <taxon>Allohahella</taxon>
    </lineage>
</organism>
<reference evidence="5" key="1">
    <citation type="journal article" date="2019" name="Int. J. Syst. Evol. Microbiol.">
        <title>The Global Catalogue of Microorganisms (GCM) 10K type strain sequencing project: providing services to taxonomists for standard genome sequencing and annotation.</title>
        <authorList>
            <consortium name="The Broad Institute Genomics Platform"/>
            <consortium name="The Broad Institute Genome Sequencing Center for Infectious Disease"/>
            <person name="Wu L."/>
            <person name="Ma J."/>
        </authorList>
    </citation>
    <scope>NUCLEOTIDE SEQUENCE [LARGE SCALE GENOMIC DNA]</scope>
    <source>
        <strain evidence="5">JCM 17555</strain>
    </source>
</reference>
<dbReference type="CDD" id="cd06223">
    <property type="entry name" value="PRTases_typeI"/>
    <property type="match status" value="1"/>
</dbReference>
<dbReference type="EMBL" id="BAABBO010000014">
    <property type="protein sequence ID" value="GAA3971601.1"/>
    <property type="molecule type" value="Genomic_DNA"/>
</dbReference>
<dbReference type="InterPro" id="IPR050408">
    <property type="entry name" value="HGPRT"/>
</dbReference>
<feature type="domain" description="Phosphoribosyltransferase" evidence="3">
    <location>
        <begin position="24"/>
        <end position="142"/>
    </location>
</feature>
<comment type="catalytic activity">
    <reaction evidence="1">
        <text>GMP + diphosphate = guanine + 5-phospho-alpha-D-ribose 1-diphosphate</text>
        <dbReference type="Rhea" id="RHEA:25424"/>
        <dbReference type="ChEBI" id="CHEBI:16235"/>
        <dbReference type="ChEBI" id="CHEBI:33019"/>
        <dbReference type="ChEBI" id="CHEBI:58017"/>
        <dbReference type="ChEBI" id="CHEBI:58115"/>
        <dbReference type="EC" id="2.4.2.8"/>
    </reaction>
    <physiologicalReaction direction="right-to-left" evidence="1">
        <dbReference type="Rhea" id="RHEA:25426"/>
    </physiologicalReaction>
</comment>
<evidence type="ECO:0000256" key="1">
    <source>
        <dbReference type="ARBA" id="ARBA00048811"/>
    </source>
</evidence>